<name>A0AAV8U7L8_9ROSI</name>
<dbReference type="GO" id="GO:0016491">
    <property type="term" value="F:oxidoreductase activity"/>
    <property type="evidence" value="ECO:0007669"/>
    <property type="project" value="UniProtKB-KW"/>
</dbReference>
<keyword evidence="1" id="KW-0560">Oxidoreductase</keyword>
<dbReference type="EMBL" id="JAIWQS010000001">
    <property type="protein sequence ID" value="KAJ8775316.1"/>
    <property type="molecule type" value="Genomic_DNA"/>
</dbReference>
<dbReference type="PROSITE" id="PS51471">
    <property type="entry name" value="FE2OG_OXY"/>
    <property type="match status" value="1"/>
</dbReference>
<evidence type="ECO:0000313" key="3">
    <source>
        <dbReference type="EMBL" id="KAJ8775316.1"/>
    </source>
</evidence>
<proteinExistence type="inferred from homology"/>
<evidence type="ECO:0000313" key="4">
    <source>
        <dbReference type="Proteomes" id="UP001159364"/>
    </source>
</evidence>
<dbReference type="InterPro" id="IPR050231">
    <property type="entry name" value="Iron_ascorbate_oxido_reductase"/>
</dbReference>
<dbReference type="InterPro" id="IPR005123">
    <property type="entry name" value="Oxoglu/Fe-dep_dioxygenase_dom"/>
</dbReference>
<keyword evidence="4" id="KW-1185">Reference proteome</keyword>
<dbReference type="Pfam" id="PF03171">
    <property type="entry name" value="2OG-FeII_Oxy"/>
    <property type="match status" value="1"/>
</dbReference>
<keyword evidence="1" id="KW-0408">Iron</keyword>
<comment type="similarity">
    <text evidence="1">Belongs to the iron/ascorbate-dependent oxidoreductase family.</text>
</comment>
<dbReference type="SUPFAM" id="SSF51197">
    <property type="entry name" value="Clavaminate synthase-like"/>
    <property type="match status" value="1"/>
</dbReference>
<evidence type="ECO:0000259" key="2">
    <source>
        <dbReference type="PROSITE" id="PS51471"/>
    </source>
</evidence>
<dbReference type="Proteomes" id="UP001159364">
    <property type="component" value="Linkage Group LG01"/>
</dbReference>
<comment type="caution">
    <text evidence="3">The sequence shown here is derived from an EMBL/GenBank/DDBJ whole genome shotgun (WGS) entry which is preliminary data.</text>
</comment>
<protein>
    <recommendedName>
        <fullName evidence="2">Fe2OG dioxygenase domain-containing protein</fullName>
    </recommendedName>
</protein>
<feature type="domain" description="Fe2OG dioxygenase" evidence="2">
    <location>
        <begin position="69"/>
        <end position="169"/>
    </location>
</feature>
<evidence type="ECO:0000256" key="1">
    <source>
        <dbReference type="RuleBase" id="RU003682"/>
    </source>
</evidence>
<dbReference type="Gene3D" id="2.60.120.330">
    <property type="entry name" value="B-lactam Antibiotic, Isopenicillin N Synthase, Chain"/>
    <property type="match status" value="1"/>
</dbReference>
<dbReference type="AlphaFoldDB" id="A0AAV8U7L8"/>
<reference evidence="3 4" key="1">
    <citation type="submission" date="2021-09" db="EMBL/GenBank/DDBJ databases">
        <title>Genomic insights and catalytic innovation underlie evolution of tropane alkaloids biosynthesis.</title>
        <authorList>
            <person name="Wang Y.-J."/>
            <person name="Tian T."/>
            <person name="Huang J.-P."/>
            <person name="Huang S.-X."/>
        </authorList>
    </citation>
    <scope>NUCLEOTIDE SEQUENCE [LARGE SCALE GENOMIC DNA]</scope>
    <source>
        <strain evidence="3">KIB-2018</strain>
        <tissue evidence="3">Leaf</tissue>
    </source>
</reference>
<dbReference type="InterPro" id="IPR027443">
    <property type="entry name" value="IPNS-like_sf"/>
</dbReference>
<dbReference type="InterPro" id="IPR044861">
    <property type="entry name" value="IPNS-like_FE2OG_OXY"/>
</dbReference>
<dbReference type="PANTHER" id="PTHR47990">
    <property type="entry name" value="2-OXOGLUTARATE (2OG) AND FE(II)-DEPENDENT OXYGENASE SUPERFAMILY PROTEIN-RELATED"/>
    <property type="match status" value="1"/>
</dbReference>
<keyword evidence="1" id="KW-0479">Metal-binding</keyword>
<accession>A0AAV8U7L8</accession>
<gene>
    <name evidence="3" type="ORF">K2173_020320</name>
</gene>
<organism evidence="3 4">
    <name type="scientific">Erythroxylum novogranatense</name>
    <dbReference type="NCBI Taxonomy" id="1862640"/>
    <lineage>
        <taxon>Eukaryota</taxon>
        <taxon>Viridiplantae</taxon>
        <taxon>Streptophyta</taxon>
        <taxon>Embryophyta</taxon>
        <taxon>Tracheophyta</taxon>
        <taxon>Spermatophyta</taxon>
        <taxon>Magnoliopsida</taxon>
        <taxon>eudicotyledons</taxon>
        <taxon>Gunneridae</taxon>
        <taxon>Pentapetalae</taxon>
        <taxon>rosids</taxon>
        <taxon>fabids</taxon>
        <taxon>Malpighiales</taxon>
        <taxon>Erythroxylaceae</taxon>
        <taxon>Erythroxylum</taxon>
    </lineage>
</organism>
<sequence>METPPIDLGSLLYENLLAILKASQRKIGDSFGDSSSFIGRLSSKLLWKETLLGLSLGVDRGFFREFFEGNDSIMRLNYYPPCYNPDLTFGTGPHCDPTSLTVLHQDQVAGSQVLVDGSWRSIDPDPHAFVVNIGDTFMALSNCKFKICLHRVVVNKKTVRKSLVFFLSPNMEKVVKPPEILVDPENPRKYPDVGWPSLLEFTQKH</sequence>
<dbReference type="GO" id="GO:0046872">
    <property type="term" value="F:metal ion binding"/>
    <property type="evidence" value="ECO:0007669"/>
    <property type="project" value="UniProtKB-KW"/>
</dbReference>